<name>A0A4V2ESA9_9PSEU</name>
<gene>
    <name evidence="1" type="ORF">EV193_106167</name>
</gene>
<dbReference type="Proteomes" id="UP000294257">
    <property type="component" value="Unassembled WGS sequence"/>
</dbReference>
<evidence type="ECO:0000313" key="2">
    <source>
        <dbReference type="Proteomes" id="UP000294257"/>
    </source>
</evidence>
<dbReference type="EMBL" id="SGWQ01000006">
    <property type="protein sequence ID" value="RZS36933.1"/>
    <property type="molecule type" value="Genomic_DNA"/>
</dbReference>
<reference evidence="1 2" key="1">
    <citation type="submission" date="2019-02" db="EMBL/GenBank/DDBJ databases">
        <title>Genomic Encyclopedia of Type Strains, Phase IV (KMG-IV): sequencing the most valuable type-strain genomes for metagenomic binning, comparative biology and taxonomic classification.</title>
        <authorList>
            <person name="Goeker M."/>
        </authorList>
    </citation>
    <scope>NUCLEOTIDE SEQUENCE [LARGE SCALE GENOMIC DNA]</scope>
    <source>
        <strain evidence="1 2">DSM 101727</strain>
    </source>
</reference>
<evidence type="ECO:0000313" key="1">
    <source>
        <dbReference type="EMBL" id="RZS36933.1"/>
    </source>
</evidence>
<accession>A0A4V2ESA9</accession>
<sequence length="56" mass="5999">MKRSSAPNFVFAALTGCPRRPLLFVVVSLSQLSRSALSPLPPPVSPSKVIAVRPRV</sequence>
<proteinExistence type="predicted"/>
<comment type="caution">
    <text evidence="1">The sequence shown here is derived from an EMBL/GenBank/DDBJ whole genome shotgun (WGS) entry which is preliminary data.</text>
</comment>
<dbReference type="AlphaFoldDB" id="A0A4V2ESA9"/>
<dbReference type="PROSITE" id="PS51257">
    <property type="entry name" value="PROKAR_LIPOPROTEIN"/>
    <property type="match status" value="1"/>
</dbReference>
<protein>
    <submittedName>
        <fullName evidence="1">Uncharacterized protein</fullName>
    </submittedName>
</protein>
<organism evidence="1 2">
    <name type="scientific">Herbihabitans rhizosphaerae</name>
    <dbReference type="NCBI Taxonomy" id="1872711"/>
    <lineage>
        <taxon>Bacteria</taxon>
        <taxon>Bacillati</taxon>
        <taxon>Actinomycetota</taxon>
        <taxon>Actinomycetes</taxon>
        <taxon>Pseudonocardiales</taxon>
        <taxon>Pseudonocardiaceae</taxon>
        <taxon>Herbihabitans</taxon>
    </lineage>
</organism>
<keyword evidence="2" id="KW-1185">Reference proteome</keyword>